<evidence type="ECO:0000313" key="1">
    <source>
        <dbReference type="Proteomes" id="UP000887565"/>
    </source>
</evidence>
<protein>
    <submittedName>
        <fullName evidence="2">Uncharacterized protein</fullName>
    </submittedName>
</protein>
<dbReference type="AlphaFoldDB" id="A0A915JTT4"/>
<name>A0A915JTT4_ROMCU</name>
<dbReference type="WBParaSite" id="nRc.2.0.1.t29513-RA">
    <property type="protein sequence ID" value="nRc.2.0.1.t29513-RA"/>
    <property type="gene ID" value="nRc.2.0.1.g29513"/>
</dbReference>
<proteinExistence type="predicted"/>
<accession>A0A915JTT4</accession>
<keyword evidence="1" id="KW-1185">Reference proteome</keyword>
<organism evidence="1 2">
    <name type="scientific">Romanomermis culicivorax</name>
    <name type="common">Nematode worm</name>
    <dbReference type="NCBI Taxonomy" id="13658"/>
    <lineage>
        <taxon>Eukaryota</taxon>
        <taxon>Metazoa</taxon>
        <taxon>Ecdysozoa</taxon>
        <taxon>Nematoda</taxon>
        <taxon>Enoplea</taxon>
        <taxon>Dorylaimia</taxon>
        <taxon>Mermithida</taxon>
        <taxon>Mermithoidea</taxon>
        <taxon>Mermithidae</taxon>
        <taxon>Romanomermis</taxon>
    </lineage>
</organism>
<reference evidence="2" key="1">
    <citation type="submission" date="2022-11" db="UniProtKB">
        <authorList>
            <consortium name="WormBaseParasite"/>
        </authorList>
    </citation>
    <scope>IDENTIFICATION</scope>
</reference>
<sequence length="62" mass="6960">MPPKSTISDDEDPALQPQLIFDDPKRLQAAIMSAMKSNLRDRLIELLNFPVSPMWMVTGSDS</sequence>
<evidence type="ECO:0000313" key="2">
    <source>
        <dbReference type="WBParaSite" id="nRc.2.0.1.t29513-RA"/>
    </source>
</evidence>
<dbReference type="Proteomes" id="UP000887565">
    <property type="component" value="Unplaced"/>
</dbReference>